<dbReference type="EMBL" id="CAGA01000013">
    <property type="protein sequence ID" value="CCE29315.1"/>
    <property type="molecule type" value="Genomic_DNA"/>
</dbReference>
<keyword evidence="2" id="KW-1185">Reference proteome</keyword>
<gene>
    <name evidence="1" type="ORF">CPUR_03008</name>
</gene>
<dbReference type="HOGENOM" id="CLU_010622_1_0_1"/>
<dbReference type="InterPro" id="IPR032675">
    <property type="entry name" value="LRR_dom_sf"/>
</dbReference>
<evidence type="ECO:0000313" key="2">
    <source>
        <dbReference type="Proteomes" id="UP000016801"/>
    </source>
</evidence>
<accession>M1W4I2</accession>
<dbReference type="Proteomes" id="UP000016801">
    <property type="component" value="Unassembled WGS sequence"/>
</dbReference>
<organism evidence="1 2">
    <name type="scientific">Claviceps purpurea (strain 20.1)</name>
    <name type="common">Ergot fungus</name>
    <name type="synonym">Sphacelia segetum</name>
    <dbReference type="NCBI Taxonomy" id="1111077"/>
    <lineage>
        <taxon>Eukaryota</taxon>
        <taxon>Fungi</taxon>
        <taxon>Dikarya</taxon>
        <taxon>Ascomycota</taxon>
        <taxon>Pezizomycotina</taxon>
        <taxon>Sordariomycetes</taxon>
        <taxon>Hypocreomycetidae</taxon>
        <taxon>Hypocreales</taxon>
        <taxon>Clavicipitaceae</taxon>
        <taxon>Claviceps</taxon>
    </lineage>
</organism>
<dbReference type="SUPFAM" id="SSF52047">
    <property type="entry name" value="RNI-like"/>
    <property type="match status" value="1"/>
</dbReference>
<proteinExistence type="predicted"/>
<dbReference type="AlphaFoldDB" id="M1W4I2"/>
<reference evidence="1 2" key="1">
    <citation type="journal article" date="2013" name="PLoS Genet.">
        <title>Plant-symbiotic fungi as chemical engineers: Multi-genome analysis of the Clavicipitaceae reveals dynamics of alkaloid loci.</title>
        <authorList>
            <person name="Schardl C.L."/>
            <person name="Young C.A."/>
            <person name="Hesse U."/>
            <person name="Amyotte S.G."/>
            <person name="Andreeva K."/>
            <person name="Calie P.J."/>
            <person name="Fleetwood D.J."/>
            <person name="Haws D.C."/>
            <person name="Moore N."/>
            <person name="Oeser B."/>
            <person name="Panaccione D.G."/>
            <person name="Schweri K.K."/>
            <person name="Voisey C.R."/>
            <person name="Farman M.L."/>
            <person name="Jaromczyk J.W."/>
            <person name="Roe B.A."/>
            <person name="O'Sullivan D.M."/>
            <person name="Scott B."/>
            <person name="Tudzynski P."/>
            <person name="An Z."/>
            <person name="Arnaoudova E.G."/>
            <person name="Bullock C.T."/>
            <person name="Charlton N.D."/>
            <person name="Chen L."/>
            <person name="Cox M."/>
            <person name="Dinkins R.D."/>
            <person name="Florea S."/>
            <person name="Glenn A.E."/>
            <person name="Gordon A."/>
            <person name="Gueldener U."/>
            <person name="Harris D.R."/>
            <person name="Hollin W."/>
            <person name="Jaromczyk J."/>
            <person name="Johnson R.D."/>
            <person name="Khan A.K."/>
            <person name="Leistner E."/>
            <person name="Leuchtmann A."/>
            <person name="Li C."/>
            <person name="Liu J."/>
            <person name="Liu J."/>
            <person name="Liu M."/>
            <person name="Mace W."/>
            <person name="Machado C."/>
            <person name="Nagabhyru P."/>
            <person name="Pan J."/>
            <person name="Schmid J."/>
            <person name="Sugawara K."/>
            <person name="Steiner U."/>
            <person name="Takach J.E."/>
            <person name="Tanaka E."/>
            <person name="Webb J.S."/>
            <person name="Wilson E.V."/>
            <person name="Wiseman J.L."/>
            <person name="Yoshida R."/>
            <person name="Zeng Z."/>
        </authorList>
    </citation>
    <scope>NUCLEOTIDE SEQUENCE [LARGE SCALE GENOMIC DNA]</scope>
    <source>
        <strain evidence="1 2">20.1</strain>
    </source>
</reference>
<dbReference type="eggNOG" id="ENOG502S69X">
    <property type="taxonomic scope" value="Eukaryota"/>
</dbReference>
<sequence length="325" mass="37219">MLSWAGHGGAKKIVMRKRDLAEKTLTLLLSASPNLEHLEYTQPDEDLLLPSDKQLWKRLRYVAIDGSQKAFQNAAPDVPGGFPRAFLQNAASSLEHLDFEGIPSQWRNTDLESSIPFLPKLKTLRMKDWSKESPPLPLFNLSDAFPALEQLSIRQKELNLDPGPMPTPRQKWEDIWPNLKLTSFDIVFPWNSDMRYEAEVHIALCVEQLKSYDWLRGAPSIHTLGCHLFEFPHDAKNDEHLHLPQFLATFPNLRTLSIRPMEDIDTFTHTLTAIMTATHLETIYMGKYESSIGENLDSLITEAEKYGVQLKIEHRPQQWPMPLSA</sequence>
<dbReference type="VEuPathDB" id="FungiDB:CPUR_03008"/>
<dbReference type="OrthoDB" id="10348456at2759"/>
<evidence type="ECO:0000313" key="1">
    <source>
        <dbReference type="EMBL" id="CCE29315.1"/>
    </source>
</evidence>
<protein>
    <recommendedName>
        <fullName evidence="3">F-box domain-containing protein</fullName>
    </recommendedName>
</protein>
<comment type="caution">
    <text evidence="1">The sequence shown here is derived from an EMBL/GenBank/DDBJ whole genome shotgun (WGS) entry which is preliminary data.</text>
</comment>
<dbReference type="Gene3D" id="3.80.10.10">
    <property type="entry name" value="Ribonuclease Inhibitor"/>
    <property type="match status" value="1"/>
</dbReference>
<dbReference type="STRING" id="1111077.M1W4I2"/>
<evidence type="ECO:0008006" key="3">
    <source>
        <dbReference type="Google" id="ProtNLM"/>
    </source>
</evidence>
<name>M1W4I2_CLAP2</name>